<organism evidence="2 3">
    <name type="scientific">Oldenlandia corymbosa var. corymbosa</name>
    <dbReference type="NCBI Taxonomy" id="529605"/>
    <lineage>
        <taxon>Eukaryota</taxon>
        <taxon>Viridiplantae</taxon>
        <taxon>Streptophyta</taxon>
        <taxon>Embryophyta</taxon>
        <taxon>Tracheophyta</taxon>
        <taxon>Spermatophyta</taxon>
        <taxon>Magnoliopsida</taxon>
        <taxon>eudicotyledons</taxon>
        <taxon>Gunneridae</taxon>
        <taxon>Pentapetalae</taxon>
        <taxon>asterids</taxon>
        <taxon>lamiids</taxon>
        <taxon>Gentianales</taxon>
        <taxon>Rubiaceae</taxon>
        <taxon>Rubioideae</taxon>
        <taxon>Spermacoceae</taxon>
        <taxon>Hedyotis-Oldenlandia complex</taxon>
        <taxon>Oldenlandia</taxon>
    </lineage>
</organism>
<proteinExistence type="predicted"/>
<evidence type="ECO:0000259" key="1">
    <source>
        <dbReference type="PROSITE" id="PS50076"/>
    </source>
</evidence>
<dbReference type="InterPro" id="IPR050817">
    <property type="entry name" value="DjlA_DnaK_co-chaperone"/>
</dbReference>
<dbReference type="PROSITE" id="PS00636">
    <property type="entry name" value="DNAJ_1"/>
    <property type="match status" value="1"/>
</dbReference>
<dbReference type="AlphaFoldDB" id="A0AAV1D296"/>
<feature type="domain" description="J" evidence="1">
    <location>
        <begin position="2"/>
        <end position="83"/>
    </location>
</feature>
<dbReference type="InterPro" id="IPR036869">
    <property type="entry name" value="J_dom_sf"/>
</dbReference>
<keyword evidence="3" id="KW-1185">Reference proteome</keyword>
<dbReference type="Pfam" id="PF00226">
    <property type="entry name" value="DnaJ"/>
    <property type="match status" value="1"/>
</dbReference>
<dbReference type="SMART" id="SM00271">
    <property type="entry name" value="DnaJ"/>
    <property type="match status" value="1"/>
</dbReference>
<protein>
    <submittedName>
        <fullName evidence="2">OLC1v1039075C1</fullName>
    </submittedName>
</protein>
<name>A0AAV1D296_OLDCO</name>
<dbReference type="InterPro" id="IPR018253">
    <property type="entry name" value="DnaJ_domain_CS"/>
</dbReference>
<sequence>MDYYKVLGVNRSASKEEIKKAFRDLAMEFHPDKHIESPKHVRENAISKFKQVSEAYEILMDDRKRADYNFGRNSSRSNYNYYDNGTRRAYAGGGGYGYGYSRASGKSAGMDIPFERLFRYLGTRAFARDAAFAGGLLAAVYVIDTGGGALWKMKNSGKSFEEAIGSIEQAKAIKDKK</sequence>
<reference evidence="2" key="1">
    <citation type="submission" date="2023-03" db="EMBL/GenBank/DDBJ databases">
        <authorList>
            <person name="Julca I."/>
        </authorList>
    </citation>
    <scope>NUCLEOTIDE SEQUENCE</scope>
</reference>
<dbReference type="SUPFAM" id="SSF46565">
    <property type="entry name" value="Chaperone J-domain"/>
    <property type="match status" value="1"/>
</dbReference>
<accession>A0AAV1D296</accession>
<dbReference type="PROSITE" id="PS50076">
    <property type="entry name" value="DNAJ_2"/>
    <property type="match status" value="1"/>
</dbReference>
<dbReference type="Proteomes" id="UP001161247">
    <property type="component" value="Chromosome 4"/>
</dbReference>
<gene>
    <name evidence="2" type="ORF">OLC1_LOCUS11228</name>
</gene>
<dbReference type="CDD" id="cd06257">
    <property type="entry name" value="DnaJ"/>
    <property type="match status" value="1"/>
</dbReference>
<dbReference type="InterPro" id="IPR001623">
    <property type="entry name" value="DnaJ_domain"/>
</dbReference>
<dbReference type="EMBL" id="OX459121">
    <property type="protein sequence ID" value="CAI9101693.1"/>
    <property type="molecule type" value="Genomic_DNA"/>
</dbReference>
<dbReference type="PANTHER" id="PTHR24074">
    <property type="entry name" value="CO-CHAPERONE PROTEIN DJLA"/>
    <property type="match status" value="1"/>
</dbReference>
<evidence type="ECO:0000313" key="2">
    <source>
        <dbReference type="EMBL" id="CAI9101693.1"/>
    </source>
</evidence>
<dbReference type="PRINTS" id="PR00625">
    <property type="entry name" value="JDOMAIN"/>
</dbReference>
<dbReference type="Gene3D" id="1.10.287.110">
    <property type="entry name" value="DnaJ domain"/>
    <property type="match status" value="1"/>
</dbReference>
<evidence type="ECO:0000313" key="3">
    <source>
        <dbReference type="Proteomes" id="UP001161247"/>
    </source>
</evidence>